<dbReference type="RefSeq" id="WP_090635412.1">
    <property type="nucleotide sequence ID" value="NZ_CVRB01000003.1"/>
</dbReference>
<accession>A0A0U1NZ74</accession>
<evidence type="ECO:0000313" key="4">
    <source>
        <dbReference type="Proteomes" id="UP000199087"/>
    </source>
</evidence>
<dbReference type="OrthoDB" id="2293641at2"/>
<dbReference type="EMBL" id="CVRB01000003">
    <property type="protein sequence ID" value="CRK83132.1"/>
    <property type="molecule type" value="Genomic_DNA"/>
</dbReference>
<feature type="domain" description="DUF4179" evidence="2">
    <location>
        <begin position="40"/>
        <end position="132"/>
    </location>
</feature>
<keyword evidence="1" id="KW-0472">Membrane</keyword>
<dbReference type="STRING" id="1499688.BN000_03090"/>
<proteinExistence type="predicted"/>
<name>A0A0U1NZ74_9BACI</name>
<dbReference type="Pfam" id="PF13786">
    <property type="entry name" value="DUF4179"/>
    <property type="match status" value="1"/>
</dbReference>
<organism evidence="3 4">
    <name type="scientific">Neobacillus massiliamazoniensis</name>
    <dbReference type="NCBI Taxonomy" id="1499688"/>
    <lineage>
        <taxon>Bacteria</taxon>
        <taxon>Bacillati</taxon>
        <taxon>Bacillota</taxon>
        <taxon>Bacilli</taxon>
        <taxon>Bacillales</taxon>
        <taxon>Bacillaceae</taxon>
        <taxon>Neobacillus</taxon>
    </lineage>
</organism>
<protein>
    <recommendedName>
        <fullName evidence="2">DUF4179 domain-containing protein</fullName>
    </recommendedName>
</protein>
<dbReference type="Proteomes" id="UP000199087">
    <property type="component" value="Unassembled WGS sequence"/>
</dbReference>
<keyword evidence="4" id="KW-1185">Reference proteome</keyword>
<evidence type="ECO:0000256" key="1">
    <source>
        <dbReference type="SAM" id="Phobius"/>
    </source>
</evidence>
<gene>
    <name evidence="3" type="ORF">BN000_03090</name>
</gene>
<dbReference type="Gene3D" id="2.60.40.1630">
    <property type="entry name" value="bacillus anthracis domain"/>
    <property type="match status" value="1"/>
</dbReference>
<dbReference type="InterPro" id="IPR025436">
    <property type="entry name" value="DUF4179"/>
</dbReference>
<reference evidence="4" key="1">
    <citation type="submission" date="2015-05" db="EMBL/GenBank/DDBJ databases">
        <authorList>
            <person name="Urmite Genomes"/>
        </authorList>
    </citation>
    <scope>NUCLEOTIDE SEQUENCE [LARGE SCALE GENOMIC DNA]</scope>
    <source>
        <strain evidence="4">LF1</strain>
    </source>
</reference>
<feature type="transmembrane region" description="Helical" evidence="1">
    <location>
        <begin position="45"/>
        <end position="65"/>
    </location>
</feature>
<evidence type="ECO:0000313" key="3">
    <source>
        <dbReference type="EMBL" id="CRK83132.1"/>
    </source>
</evidence>
<evidence type="ECO:0000259" key="2">
    <source>
        <dbReference type="Pfam" id="PF13786"/>
    </source>
</evidence>
<dbReference type="AlphaFoldDB" id="A0A0U1NZ74"/>
<sequence>MDKQWFTSEMNKINVPQTEVQAAIKKGIAKAQQVKSVNNKNKKRYTVPIAAAIACICFFGSGFVFPQLGRVLAAVPIIGKIYSSLHDPVGEKLAASQLVTELNQRAVSNGVGVTVNSVYYDGCRIGVTFKVDHLKKNSKQFAFDYKLADGSFKWMVGTQISGIVTPEGDGIGHIQLDYPEKELPHNLTLPLTLTSINQTKGTWNFNIPISQLPNKKINVGKVVSSADKEHVLNLETITVGKETVALDYKAVYSLIGKEDLMRIDKVTDDKGKEIRLLVSGNEFGRKEVGNTIESDERSLFEKIPDDAKFIMVYPYLRETEPTILHPLSGKTAFEVQSARYGCKLKVEKIEQNNQQLIVKYTLDHVDTKHKSINEIKNFGENLSLVDSAYIGKEVVPIGHIIKGNTVTVLDEKQLKFQSTFKLDGKYGLKNFSMENYSLGMDFPILYPEKDLPPIKVPLDSK</sequence>
<keyword evidence="1" id="KW-1133">Transmembrane helix</keyword>
<keyword evidence="1" id="KW-0812">Transmembrane</keyword>